<sequence>MPLAEPLPPGSPLQRERVAAHAQAAIASMGQHGVPPCPAFFTVWYSYHAGDNTMVRRVIDTYLSNGRAITPALLLEIHARFFDTQREARALSRTTERLVLATEQVTELVKDSGGQTARYGSVLGRFSEDLGQTGTDLTGALDRIIADTQTMVEHSARLGMRLEVSAQVIATLRNQLDDALREARTDALTGLPNRRAVEAAAQRLAEETQARGQPLAVIMLDIDRFKRINDRWGHPVGDAVLRRVAATLQDRLDPGAFCGRFGGEEFVVLLPRQGAPAAGATAEVLRQAVAAQTFSIRDTGRQLGTITLSAGGGDAWSGRSLVTAAGPGRCRTLSGEAGRPEPDPVGRPALTVGCPRRQDQRRRSSRSKSAATIPAASAVRGSRGMAESRSRVTTGPAVKAGPDSAASALARLPARSARAARRSAVTTTCGSAAGAMPR</sequence>
<proteinExistence type="predicted"/>
<dbReference type="InterPro" id="IPR050469">
    <property type="entry name" value="Diguanylate_Cyclase"/>
</dbReference>
<dbReference type="InterPro" id="IPR043128">
    <property type="entry name" value="Rev_trsase/Diguanyl_cyclase"/>
</dbReference>
<keyword evidence="6" id="KW-1185">Reference proteome</keyword>
<keyword evidence="5" id="KW-0548">Nucleotidyltransferase</keyword>
<dbReference type="RefSeq" id="WP_290318169.1">
    <property type="nucleotide sequence ID" value="NZ_JAUFPN010000170.1"/>
</dbReference>
<dbReference type="InterPro" id="IPR000160">
    <property type="entry name" value="GGDEF_dom"/>
</dbReference>
<protein>
    <recommendedName>
        <fullName evidence="1">diguanylate cyclase</fullName>
        <ecNumber evidence="1">2.7.7.65</ecNumber>
    </recommendedName>
</protein>
<dbReference type="Gene3D" id="3.30.70.270">
    <property type="match status" value="1"/>
</dbReference>
<accession>A0ABT8A9S5</accession>
<dbReference type="NCBIfam" id="TIGR00254">
    <property type="entry name" value="GGDEF"/>
    <property type="match status" value="1"/>
</dbReference>
<dbReference type="GO" id="GO:0052621">
    <property type="term" value="F:diguanylate cyclase activity"/>
    <property type="evidence" value="ECO:0007669"/>
    <property type="project" value="UniProtKB-EC"/>
</dbReference>
<comment type="catalytic activity">
    <reaction evidence="2">
        <text>2 GTP = 3',3'-c-di-GMP + 2 diphosphate</text>
        <dbReference type="Rhea" id="RHEA:24898"/>
        <dbReference type="ChEBI" id="CHEBI:33019"/>
        <dbReference type="ChEBI" id="CHEBI:37565"/>
        <dbReference type="ChEBI" id="CHEBI:58805"/>
        <dbReference type="EC" id="2.7.7.65"/>
    </reaction>
</comment>
<dbReference type="PANTHER" id="PTHR45138">
    <property type="entry name" value="REGULATORY COMPONENTS OF SENSORY TRANSDUCTION SYSTEM"/>
    <property type="match status" value="1"/>
</dbReference>
<evidence type="ECO:0000313" key="5">
    <source>
        <dbReference type="EMBL" id="MDN3566263.1"/>
    </source>
</evidence>
<evidence type="ECO:0000256" key="2">
    <source>
        <dbReference type="ARBA" id="ARBA00034247"/>
    </source>
</evidence>
<dbReference type="Proteomes" id="UP001529369">
    <property type="component" value="Unassembled WGS sequence"/>
</dbReference>
<dbReference type="CDD" id="cd01949">
    <property type="entry name" value="GGDEF"/>
    <property type="match status" value="1"/>
</dbReference>
<dbReference type="SMART" id="SM00267">
    <property type="entry name" value="GGDEF"/>
    <property type="match status" value="1"/>
</dbReference>
<dbReference type="InterPro" id="IPR029787">
    <property type="entry name" value="Nucleotide_cyclase"/>
</dbReference>
<organism evidence="5 6">
    <name type="scientific">Paeniroseomonas aquatica</name>
    <dbReference type="NCBI Taxonomy" id="373043"/>
    <lineage>
        <taxon>Bacteria</taxon>
        <taxon>Pseudomonadati</taxon>
        <taxon>Pseudomonadota</taxon>
        <taxon>Alphaproteobacteria</taxon>
        <taxon>Acetobacterales</taxon>
        <taxon>Acetobacteraceae</taxon>
        <taxon>Paeniroseomonas</taxon>
    </lineage>
</organism>
<name>A0ABT8A9S5_9PROT</name>
<reference evidence="6" key="1">
    <citation type="journal article" date="2019" name="Int. J. Syst. Evol. Microbiol.">
        <title>The Global Catalogue of Microorganisms (GCM) 10K type strain sequencing project: providing services to taxonomists for standard genome sequencing and annotation.</title>
        <authorList>
            <consortium name="The Broad Institute Genomics Platform"/>
            <consortium name="The Broad Institute Genome Sequencing Center for Infectious Disease"/>
            <person name="Wu L."/>
            <person name="Ma J."/>
        </authorList>
    </citation>
    <scope>NUCLEOTIDE SEQUENCE [LARGE SCALE GENOMIC DNA]</scope>
    <source>
        <strain evidence="6">CECT 7131</strain>
    </source>
</reference>
<dbReference type="Pfam" id="PF00990">
    <property type="entry name" value="GGDEF"/>
    <property type="match status" value="1"/>
</dbReference>
<dbReference type="EC" id="2.7.7.65" evidence="1"/>
<evidence type="ECO:0000256" key="1">
    <source>
        <dbReference type="ARBA" id="ARBA00012528"/>
    </source>
</evidence>
<evidence type="ECO:0000313" key="6">
    <source>
        <dbReference type="Proteomes" id="UP001529369"/>
    </source>
</evidence>
<feature type="region of interest" description="Disordered" evidence="3">
    <location>
        <begin position="333"/>
        <end position="404"/>
    </location>
</feature>
<gene>
    <name evidence="5" type="ORF">QWZ14_17980</name>
</gene>
<keyword evidence="5" id="KW-0808">Transferase</keyword>
<evidence type="ECO:0000259" key="4">
    <source>
        <dbReference type="PROSITE" id="PS50887"/>
    </source>
</evidence>
<dbReference type="SUPFAM" id="SSF55073">
    <property type="entry name" value="Nucleotide cyclase"/>
    <property type="match status" value="1"/>
</dbReference>
<feature type="domain" description="GGDEF" evidence="4">
    <location>
        <begin position="213"/>
        <end position="355"/>
    </location>
</feature>
<dbReference type="PROSITE" id="PS50887">
    <property type="entry name" value="GGDEF"/>
    <property type="match status" value="1"/>
</dbReference>
<evidence type="ECO:0000256" key="3">
    <source>
        <dbReference type="SAM" id="MobiDB-lite"/>
    </source>
</evidence>
<dbReference type="EMBL" id="JAUFPN010000170">
    <property type="protein sequence ID" value="MDN3566263.1"/>
    <property type="molecule type" value="Genomic_DNA"/>
</dbReference>
<comment type="caution">
    <text evidence="5">The sequence shown here is derived from an EMBL/GenBank/DDBJ whole genome shotgun (WGS) entry which is preliminary data.</text>
</comment>
<dbReference type="PANTHER" id="PTHR45138:SF9">
    <property type="entry name" value="DIGUANYLATE CYCLASE DGCM-RELATED"/>
    <property type="match status" value="1"/>
</dbReference>